<dbReference type="Proteomes" id="UP000279271">
    <property type="component" value="Unassembled WGS sequence"/>
</dbReference>
<name>A0A3M7KRM5_AUXPR</name>
<sequence>MRRYGALALLLALCTTCSKVQADADFSELSQTLEEFLTSGNSFRNITNLASLLGSSAATAAPSGSSSAIVPANSTTMSGSDATAGLFSSFLGSSGGSPGGSPSGLFSSFLGPSASASASSPFSSLLGTTNASSALTTYLQGLNSGTVLKNLAKVATVSSIVKKTDFWEDLKDTMYGAESLFTSLSLSHTHNLLALASDFMNGTAEVARDAWHGVKALEKELCTDGFAIEKAELPTACVGYNLTLAIGGGFCIFQEDKSIRCRKPTIRLVKTPSECFLKHHQATIIKSKECKVVKTWGKTKQGFLKPEEGPKTYNLTKASHGGGTLDDSGVLDAVAPMWDGVFSTLTSRLAKQYNMVQDSITSATDNLQAWIRRKVAVRIFS</sequence>
<feature type="signal peptide" evidence="1">
    <location>
        <begin position="1"/>
        <end position="22"/>
    </location>
</feature>
<dbReference type="AlphaFoldDB" id="A0A3M7KRM5"/>
<feature type="chain" id="PRO_5018307038" evidence="1">
    <location>
        <begin position="23"/>
        <end position="381"/>
    </location>
</feature>
<dbReference type="EMBL" id="QOKY01000204">
    <property type="protein sequence ID" value="RMZ52504.1"/>
    <property type="molecule type" value="Genomic_DNA"/>
</dbReference>
<gene>
    <name evidence="2" type="ORF">APUTEX25_003647</name>
</gene>
<accession>A0A3M7KRM5</accession>
<proteinExistence type="predicted"/>
<evidence type="ECO:0000256" key="1">
    <source>
        <dbReference type="SAM" id="SignalP"/>
    </source>
</evidence>
<protein>
    <submittedName>
        <fullName evidence="2">Uncharacterized protein</fullName>
    </submittedName>
</protein>
<organism evidence="2 3">
    <name type="scientific">Auxenochlorella protothecoides</name>
    <name type="common">Green microalga</name>
    <name type="synonym">Chlorella protothecoides</name>
    <dbReference type="NCBI Taxonomy" id="3075"/>
    <lineage>
        <taxon>Eukaryota</taxon>
        <taxon>Viridiplantae</taxon>
        <taxon>Chlorophyta</taxon>
        <taxon>core chlorophytes</taxon>
        <taxon>Trebouxiophyceae</taxon>
        <taxon>Chlorellales</taxon>
        <taxon>Chlorellaceae</taxon>
        <taxon>Auxenochlorella</taxon>
    </lineage>
</organism>
<evidence type="ECO:0000313" key="2">
    <source>
        <dbReference type="EMBL" id="RMZ52504.1"/>
    </source>
</evidence>
<keyword evidence="1" id="KW-0732">Signal</keyword>
<evidence type="ECO:0000313" key="3">
    <source>
        <dbReference type="Proteomes" id="UP000279271"/>
    </source>
</evidence>
<comment type="caution">
    <text evidence="2">The sequence shown here is derived from an EMBL/GenBank/DDBJ whole genome shotgun (WGS) entry which is preliminary data.</text>
</comment>
<reference evidence="3" key="1">
    <citation type="journal article" date="2018" name="Algal Res.">
        <title>Characterization of plant carbon substrate utilization by Auxenochlorella protothecoides.</title>
        <authorList>
            <person name="Vogler B.W."/>
            <person name="Starkenburg S.R."/>
            <person name="Sudasinghe N."/>
            <person name="Schambach J.Y."/>
            <person name="Rollin J.A."/>
            <person name="Pattathil S."/>
            <person name="Barry A.N."/>
        </authorList>
    </citation>
    <scope>NUCLEOTIDE SEQUENCE [LARGE SCALE GENOMIC DNA]</scope>
    <source>
        <strain evidence="3">UTEX 25</strain>
    </source>
</reference>